<dbReference type="Proteomes" id="UP001321479">
    <property type="component" value="Segment"/>
</dbReference>
<dbReference type="EMBL" id="AP024483">
    <property type="protein sequence ID" value="BCS83127.1"/>
    <property type="molecule type" value="Genomic_DNA"/>
</dbReference>
<dbReference type="Gene3D" id="2.130.10.10">
    <property type="entry name" value="YVTN repeat-like/Quinoprotein amine dehydrogenase"/>
    <property type="match status" value="1"/>
</dbReference>
<evidence type="ECO:0000259" key="2">
    <source>
        <dbReference type="PROSITE" id="PS50097"/>
    </source>
</evidence>
<dbReference type="InterPro" id="IPR011333">
    <property type="entry name" value="SKP1/BTB/POZ_sf"/>
</dbReference>
<dbReference type="PROSITE" id="PS50097">
    <property type="entry name" value="BTB"/>
    <property type="match status" value="1"/>
</dbReference>
<organism evidence="3 4">
    <name type="scientific">Cotonvirus japonicus</name>
    <dbReference type="NCBI Taxonomy" id="2811091"/>
    <lineage>
        <taxon>Viruses</taxon>
        <taxon>Varidnaviria</taxon>
        <taxon>Bamfordvirae</taxon>
        <taxon>Nucleocytoviricota</taxon>
        <taxon>Megaviricetes</taxon>
        <taxon>Imitervirales</taxon>
        <taxon>Mimiviridae</taxon>
        <taxon>Megamimivirinae</taxon>
        <taxon>Cotonvirus</taxon>
        <taxon>Cotonvirus japonicum</taxon>
    </lineage>
</organism>
<dbReference type="SUPFAM" id="SSF101908">
    <property type="entry name" value="Putative isomerase YbhE"/>
    <property type="match status" value="1"/>
</dbReference>
<evidence type="ECO:0000256" key="1">
    <source>
        <dbReference type="ARBA" id="ARBA00006497"/>
    </source>
</evidence>
<protein>
    <submittedName>
        <fullName evidence="3">BTB/POZ domain-containing protein</fullName>
    </submittedName>
</protein>
<evidence type="ECO:0000313" key="4">
    <source>
        <dbReference type="Proteomes" id="UP001321479"/>
    </source>
</evidence>
<dbReference type="InterPro" id="IPR000210">
    <property type="entry name" value="BTB/POZ_dom"/>
</dbReference>
<accession>A0ABM7NSR5</accession>
<evidence type="ECO:0000313" key="3">
    <source>
        <dbReference type="EMBL" id="BCS83127.1"/>
    </source>
</evidence>
<dbReference type="RefSeq" id="YP_010841735.1">
    <property type="nucleotide sequence ID" value="NC_079139.1"/>
</dbReference>
<dbReference type="SUPFAM" id="SSF54695">
    <property type="entry name" value="POZ domain"/>
    <property type="match status" value="1"/>
</dbReference>
<dbReference type="CDD" id="cd18186">
    <property type="entry name" value="BTB_POZ_ZBTB_KLHL-like"/>
    <property type="match status" value="1"/>
</dbReference>
<reference evidence="3 4" key="1">
    <citation type="submission" date="2021-02" db="EMBL/GenBank/DDBJ databases">
        <title>Cotonvirus japonicus, which uses Golgi apparatus of host cells for its virion factory, phylogenetically links tailed tupanvirus and icosahedral mimivirus.</title>
        <authorList>
            <person name="Takahashi H."/>
            <person name="Fukaya S."/>
            <person name="Song C."/>
            <person name="Murata K."/>
            <person name="Takemura M."/>
        </authorList>
    </citation>
    <scope>NUCLEOTIDE SEQUENCE [LARGE SCALE GENOMIC DNA]</scope>
</reference>
<dbReference type="Pfam" id="PF00651">
    <property type="entry name" value="BTB"/>
    <property type="match status" value="1"/>
</dbReference>
<sequence length="437" mass="51514">MESNIGSDYYLETGQYSDLVLILRDSDGNSVEMNAHKVIVCAKCPLIRHILNSEFNEAQNSVVTLNLPNILIGQDIVWRIYGEYKNFGNYAAHKKYLLEIECLDYLLMSYNYNYQRLLDYDIPEQDSVLAINIIKRFNYKIKPDILAQIIKNNSLVKHVMMICGDKIRIEDLDGKLIRRVRLNIKPEKMYLLSDNEVIVIGSNSKIQIYDIFTGHFISELDHDKRADFLSVSTNKKYFIVGNNNNIDGRIFIFNTKGEKIKSHKIPSIIKALTCSKKYIFVSCSDGIYIFPNNYIKDTNYKISIEDVNYIKISDDETNLILHCDDKIKIFSIINFGMIKKIYCPIRMNGKCEQLFYYLNFDDDFIYFYKYNENNGVKYCLKTGTEHEITMNEYLKYAFSEKKINDLKYLLRREKRTRNCYNIIDHILFFNDYKYILN</sequence>
<dbReference type="Gene3D" id="3.30.710.10">
    <property type="entry name" value="Potassium Channel Kv1.1, Chain A"/>
    <property type="match status" value="1"/>
</dbReference>
<comment type="similarity">
    <text evidence="1">Belongs to the mimivirus BTB/WD family.</text>
</comment>
<keyword evidence="4" id="KW-1185">Reference proteome</keyword>
<dbReference type="InterPro" id="IPR015943">
    <property type="entry name" value="WD40/YVTN_repeat-like_dom_sf"/>
</dbReference>
<name>A0ABM7NSR5_9VIRU</name>
<feature type="domain" description="BTB" evidence="2">
    <location>
        <begin position="17"/>
        <end position="81"/>
    </location>
</feature>
<proteinExistence type="inferred from homology"/>
<dbReference type="GeneID" id="80558332"/>